<evidence type="ECO:0000256" key="3">
    <source>
        <dbReference type="ARBA" id="ARBA00022516"/>
    </source>
</evidence>
<dbReference type="Proteomes" id="UP000515913">
    <property type="component" value="Chromosome"/>
</dbReference>
<dbReference type="InterPro" id="IPR001882">
    <property type="entry name" value="Biotin_BS"/>
</dbReference>
<evidence type="ECO:0000259" key="9">
    <source>
        <dbReference type="PROSITE" id="PS50968"/>
    </source>
</evidence>
<dbReference type="InterPro" id="IPR000089">
    <property type="entry name" value="Biotin_lipoyl"/>
</dbReference>
<keyword evidence="11" id="KW-1185">Reference proteome</keyword>
<dbReference type="InterPro" id="IPR001249">
    <property type="entry name" value="AcCoA_biotinCC"/>
</dbReference>
<dbReference type="Pfam" id="PF00364">
    <property type="entry name" value="Biotin_lipoyl"/>
    <property type="match status" value="1"/>
</dbReference>
<dbReference type="GO" id="GO:0009317">
    <property type="term" value="C:acetyl-CoA carboxylase complex"/>
    <property type="evidence" value="ECO:0007669"/>
    <property type="project" value="InterPro"/>
</dbReference>
<dbReference type="SUPFAM" id="SSF51230">
    <property type="entry name" value="Single hybrid motif"/>
    <property type="match status" value="1"/>
</dbReference>
<evidence type="ECO:0000256" key="4">
    <source>
        <dbReference type="ARBA" id="ARBA00022832"/>
    </source>
</evidence>
<evidence type="ECO:0000256" key="8">
    <source>
        <dbReference type="RuleBase" id="RU364072"/>
    </source>
</evidence>
<proteinExistence type="predicted"/>
<feature type="domain" description="Lipoyl-binding" evidence="9">
    <location>
        <begin position="75"/>
        <end position="151"/>
    </location>
</feature>
<dbReference type="PANTHER" id="PTHR45266:SF3">
    <property type="entry name" value="OXALOACETATE DECARBOXYLASE ALPHA CHAIN"/>
    <property type="match status" value="1"/>
</dbReference>
<comment type="function">
    <text evidence="8">This protein is a component of the acetyl coenzyme A carboxylase complex; first, biotin carboxylase catalyzes the carboxylation of the carrier protein and then the transcarboxylase transfers the carboxyl group to form malonyl-CoA.</text>
</comment>
<dbReference type="PROSITE" id="PS50968">
    <property type="entry name" value="BIOTINYL_LIPOYL"/>
    <property type="match status" value="1"/>
</dbReference>
<dbReference type="PROSITE" id="PS00188">
    <property type="entry name" value="BIOTIN"/>
    <property type="match status" value="1"/>
</dbReference>
<dbReference type="CDD" id="cd06850">
    <property type="entry name" value="biotinyl_domain"/>
    <property type="match status" value="1"/>
</dbReference>
<name>A0A7G9GZ64_9FUSO</name>
<dbReference type="GO" id="GO:0006633">
    <property type="term" value="P:fatty acid biosynthetic process"/>
    <property type="evidence" value="ECO:0007669"/>
    <property type="project" value="UniProtKB-UniPathway"/>
</dbReference>
<keyword evidence="5 8" id="KW-0443">Lipid metabolism</keyword>
<organism evidence="10 11">
    <name type="scientific">Fusobacterium hominis</name>
    <dbReference type="NCBI Taxonomy" id="2764326"/>
    <lineage>
        <taxon>Bacteria</taxon>
        <taxon>Fusobacteriati</taxon>
        <taxon>Fusobacteriota</taxon>
        <taxon>Fusobacteriia</taxon>
        <taxon>Fusobacteriales</taxon>
        <taxon>Fusobacteriaceae</taxon>
        <taxon>Fusobacterium</taxon>
    </lineage>
</organism>
<reference evidence="10 11" key="1">
    <citation type="submission" date="2020-08" db="EMBL/GenBank/DDBJ databases">
        <authorList>
            <person name="Liu C."/>
            <person name="Sun Q."/>
        </authorList>
    </citation>
    <scope>NUCLEOTIDE SEQUENCE [LARGE SCALE GENOMIC DNA]</scope>
    <source>
        <strain evidence="10 11">NSJ-57</strain>
    </source>
</reference>
<evidence type="ECO:0000313" key="11">
    <source>
        <dbReference type="Proteomes" id="UP000515913"/>
    </source>
</evidence>
<comment type="pathway">
    <text evidence="1 8">Lipid metabolism; fatty acid biosynthesis.</text>
</comment>
<evidence type="ECO:0000256" key="1">
    <source>
        <dbReference type="ARBA" id="ARBA00005194"/>
    </source>
</evidence>
<dbReference type="InterPro" id="IPR011053">
    <property type="entry name" value="Single_hybrid_motif"/>
</dbReference>
<dbReference type="PANTHER" id="PTHR45266">
    <property type="entry name" value="OXALOACETATE DECARBOXYLASE ALPHA CHAIN"/>
    <property type="match status" value="1"/>
</dbReference>
<keyword evidence="7 8" id="KW-0092">Biotin</keyword>
<dbReference type="UniPathway" id="UPA00094"/>
<dbReference type="AlphaFoldDB" id="A0A7G9GZ64"/>
<sequence>MKIDVKTIRALAENIEKYKLNEVAIESEGVKLVIKKEKPERNIEYIQPQQIIPQVFIDGEAQEDKIEEAEENLNCEYITAPMVGTFYTSSAPGNPAFVRVGTEVVPGETLCIIEAMKLMNEVKAHKACKIVKILVEDGKVVKKGDKLFAIE</sequence>
<gene>
    <name evidence="10" type="primary">accB</name>
    <name evidence="10" type="ORF">H9Q81_04565</name>
</gene>
<protein>
    <recommendedName>
        <fullName evidence="2 8">Biotin carboxyl carrier protein of acetyl-CoA carboxylase</fullName>
    </recommendedName>
</protein>
<dbReference type="KEGG" id="fho:H9Q81_04565"/>
<dbReference type="RefSeq" id="WP_101473836.1">
    <property type="nucleotide sequence ID" value="NZ_CP060637.1"/>
</dbReference>
<evidence type="ECO:0000256" key="2">
    <source>
        <dbReference type="ARBA" id="ARBA00017562"/>
    </source>
</evidence>
<evidence type="ECO:0000256" key="7">
    <source>
        <dbReference type="ARBA" id="ARBA00023267"/>
    </source>
</evidence>
<dbReference type="EMBL" id="CP060637">
    <property type="protein sequence ID" value="QNM16096.1"/>
    <property type="molecule type" value="Genomic_DNA"/>
</dbReference>
<dbReference type="PRINTS" id="PR01071">
    <property type="entry name" value="ACOABIOTINCC"/>
</dbReference>
<dbReference type="InterPro" id="IPR050709">
    <property type="entry name" value="Biotin_Carboxyl_Carrier/Decarb"/>
</dbReference>
<evidence type="ECO:0000256" key="5">
    <source>
        <dbReference type="ARBA" id="ARBA00023098"/>
    </source>
</evidence>
<dbReference type="GO" id="GO:0003989">
    <property type="term" value="F:acetyl-CoA carboxylase activity"/>
    <property type="evidence" value="ECO:0007669"/>
    <property type="project" value="InterPro"/>
</dbReference>
<keyword evidence="6 8" id="KW-0275">Fatty acid biosynthesis</keyword>
<accession>A0A7G9GZ64</accession>
<dbReference type="Gene3D" id="2.40.50.100">
    <property type="match status" value="1"/>
</dbReference>
<keyword evidence="4 8" id="KW-0276">Fatty acid metabolism</keyword>
<evidence type="ECO:0000313" key="10">
    <source>
        <dbReference type="EMBL" id="QNM16096.1"/>
    </source>
</evidence>
<evidence type="ECO:0000256" key="6">
    <source>
        <dbReference type="ARBA" id="ARBA00023160"/>
    </source>
</evidence>
<keyword evidence="3 8" id="KW-0444">Lipid biosynthesis</keyword>
<dbReference type="NCBIfam" id="TIGR00531">
    <property type="entry name" value="BCCP"/>
    <property type="match status" value="1"/>
</dbReference>